<keyword evidence="1" id="KW-0472">Membrane</keyword>
<sequence>MPARIRTRQTAKNNPGDLVSCAVPLTCAFTALFYVNLPAAVRIFRSSTLGLWDFDADRTLCVMVVMALLAFALFNAGLTAKLLRK</sequence>
<feature type="transmembrane region" description="Helical" evidence="1">
    <location>
        <begin position="64"/>
        <end position="83"/>
    </location>
</feature>
<evidence type="ECO:0000256" key="1">
    <source>
        <dbReference type="SAM" id="Phobius"/>
    </source>
</evidence>
<evidence type="ECO:0000313" key="3">
    <source>
        <dbReference type="Proteomes" id="UP000325779"/>
    </source>
</evidence>
<feature type="transmembrane region" description="Helical" evidence="1">
    <location>
        <begin position="21"/>
        <end position="44"/>
    </location>
</feature>
<protein>
    <submittedName>
        <fullName evidence="2">Uncharacterized protein</fullName>
    </submittedName>
</protein>
<dbReference type="Proteomes" id="UP000325779">
    <property type="component" value="Unassembled WGS sequence"/>
</dbReference>
<proteinExistence type="predicted"/>
<keyword evidence="1" id="KW-1133">Transmembrane helix</keyword>
<name>A0ABD7VAL5_PSEFL</name>
<keyword evidence="1" id="KW-0812">Transmembrane</keyword>
<accession>A0ABD7VAL5</accession>
<dbReference type="AlphaFoldDB" id="A0ABD7VAL5"/>
<dbReference type="EMBL" id="CABVIJ010000002">
    <property type="protein sequence ID" value="VVO57716.1"/>
    <property type="molecule type" value="Genomic_DNA"/>
</dbReference>
<evidence type="ECO:0000313" key="2">
    <source>
        <dbReference type="EMBL" id="VVO57716.1"/>
    </source>
</evidence>
<reference evidence="2 3" key="1">
    <citation type="submission" date="2019-09" db="EMBL/GenBank/DDBJ databases">
        <authorList>
            <person name="Chandra G."/>
            <person name="Truman W A."/>
        </authorList>
    </citation>
    <scope>NUCLEOTIDE SEQUENCE [LARGE SCALE GENOMIC DNA]</scope>
    <source>
        <strain evidence="2">PS732</strain>
    </source>
</reference>
<comment type="caution">
    <text evidence="2">The sequence shown here is derived from an EMBL/GenBank/DDBJ whole genome shotgun (WGS) entry which is preliminary data.</text>
</comment>
<gene>
    <name evidence="2" type="ORF">PS732_00652</name>
</gene>
<organism evidence="2 3">
    <name type="scientific">Pseudomonas fluorescens</name>
    <dbReference type="NCBI Taxonomy" id="294"/>
    <lineage>
        <taxon>Bacteria</taxon>
        <taxon>Pseudomonadati</taxon>
        <taxon>Pseudomonadota</taxon>
        <taxon>Gammaproteobacteria</taxon>
        <taxon>Pseudomonadales</taxon>
        <taxon>Pseudomonadaceae</taxon>
        <taxon>Pseudomonas</taxon>
    </lineage>
</organism>
<dbReference type="RefSeq" id="WP_318190965.1">
    <property type="nucleotide sequence ID" value="NZ_CABVIJ010000002.1"/>
</dbReference>